<feature type="transmembrane region" description="Helical" evidence="1">
    <location>
        <begin position="101"/>
        <end position="123"/>
    </location>
</feature>
<organism evidence="2 3">
    <name type="scientific">Anaerobacillus alkalilacustris</name>
    <dbReference type="NCBI Taxonomy" id="393763"/>
    <lineage>
        <taxon>Bacteria</taxon>
        <taxon>Bacillati</taxon>
        <taxon>Bacillota</taxon>
        <taxon>Bacilli</taxon>
        <taxon>Bacillales</taxon>
        <taxon>Bacillaceae</taxon>
        <taxon>Anaerobacillus</taxon>
    </lineage>
</organism>
<evidence type="ECO:0000313" key="2">
    <source>
        <dbReference type="EMBL" id="OIJ14826.1"/>
    </source>
</evidence>
<dbReference type="OrthoDB" id="2965169at2"/>
<keyword evidence="3" id="KW-1185">Reference proteome</keyword>
<feature type="transmembrane region" description="Helical" evidence="1">
    <location>
        <begin position="75"/>
        <end position="95"/>
    </location>
</feature>
<dbReference type="AlphaFoldDB" id="A0A1S2LR07"/>
<dbReference type="PIRSF" id="PIRSF036710">
    <property type="entry name" value="YphA_Bacsu"/>
    <property type="match status" value="1"/>
</dbReference>
<name>A0A1S2LR07_9BACI</name>
<accession>A0A1S2LR07</accession>
<keyword evidence="1" id="KW-0812">Transmembrane</keyword>
<dbReference type="Proteomes" id="UP000179524">
    <property type="component" value="Unassembled WGS sequence"/>
</dbReference>
<dbReference type="Pfam" id="PF24124">
    <property type="entry name" value="YphA"/>
    <property type="match status" value="1"/>
</dbReference>
<protein>
    <submittedName>
        <fullName evidence="2">Uncharacterized protein</fullName>
    </submittedName>
</protein>
<feature type="transmembrane region" description="Helical" evidence="1">
    <location>
        <begin position="163"/>
        <end position="183"/>
    </location>
</feature>
<keyword evidence="1" id="KW-1133">Transmembrane helix</keyword>
<evidence type="ECO:0000313" key="3">
    <source>
        <dbReference type="Proteomes" id="UP000179524"/>
    </source>
</evidence>
<proteinExistence type="predicted"/>
<evidence type="ECO:0000256" key="1">
    <source>
        <dbReference type="SAM" id="Phobius"/>
    </source>
</evidence>
<feature type="transmembrane region" description="Helical" evidence="1">
    <location>
        <begin position="6"/>
        <end position="21"/>
    </location>
</feature>
<dbReference type="RefSeq" id="WP_071308994.1">
    <property type="nucleotide sequence ID" value="NZ_MLQR01000016.1"/>
</dbReference>
<reference evidence="2 3" key="1">
    <citation type="submission" date="2016-10" db="EMBL/GenBank/DDBJ databases">
        <title>Draft genome sequences of four alkaliphilic bacteria belonging to the Anaerobacillus genus.</title>
        <authorList>
            <person name="Bassil N.M."/>
            <person name="Lloyd J.R."/>
        </authorList>
    </citation>
    <scope>NUCLEOTIDE SEQUENCE [LARGE SCALE GENOMIC DNA]</scope>
    <source>
        <strain evidence="2 3">DSM 18345</strain>
    </source>
</reference>
<feature type="transmembrane region" description="Helical" evidence="1">
    <location>
        <begin position="130"/>
        <end position="151"/>
    </location>
</feature>
<dbReference type="InterPro" id="IPR014617">
    <property type="entry name" value="YphA_Bacsu"/>
</dbReference>
<feature type="transmembrane region" description="Helical" evidence="1">
    <location>
        <begin position="51"/>
        <end position="68"/>
    </location>
</feature>
<keyword evidence="1" id="KW-0472">Membrane</keyword>
<sequence>MEGIYFYWFVWIGWIYVTFILNKTKTRFITALLLLLLIIFSKHSITLFNVTLNISIILCLFIGYYLISMRKFSSIFYYLSVSFILTSSFVSFRLFQLYDPVWVMFHPTFKLSLLLLLLTLLLIKDQIMRISILFVTIAQGEIIFSLFLNSYVNLYANNQLESLDVVAISVTLTYFWFLFEQFVKLFEKFVKQKAFISAPKR</sequence>
<feature type="transmembrane region" description="Helical" evidence="1">
    <location>
        <begin position="28"/>
        <end position="45"/>
    </location>
</feature>
<dbReference type="EMBL" id="MLQR01000016">
    <property type="protein sequence ID" value="OIJ14826.1"/>
    <property type="molecule type" value="Genomic_DNA"/>
</dbReference>
<gene>
    <name evidence="2" type="ORF">BKP37_07570</name>
</gene>
<comment type="caution">
    <text evidence="2">The sequence shown here is derived from an EMBL/GenBank/DDBJ whole genome shotgun (WGS) entry which is preliminary data.</text>
</comment>